<evidence type="ECO:0000313" key="2">
    <source>
        <dbReference type="EMBL" id="KAG5659407.1"/>
    </source>
</evidence>
<feature type="region of interest" description="Disordered" evidence="1">
    <location>
        <begin position="66"/>
        <end position="97"/>
    </location>
</feature>
<reference evidence="2" key="1">
    <citation type="submission" date="2021-04" db="EMBL/GenBank/DDBJ databases">
        <title>Draft genome of Fusarium avenaceum strain F156N33, isolated from an atmospheric sample in Virginia.</title>
        <authorList>
            <person name="Yang S."/>
            <person name="Vinatzer B.A."/>
            <person name="Coleman J."/>
        </authorList>
    </citation>
    <scope>NUCLEOTIDE SEQUENCE</scope>
    <source>
        <strain evidence="2">F156N33</strain>
    </source>
</reference>
<organism evidence="2 3">
    <name type="scientific">Fusarium avenaceum</name>
    <dbReference type="NCBI Taxonomy" id="40199"/>
    <lineage>
        <taxon>Eukaryota</taxon>
        <taxon>Fungi</taxon>
        <taxon>Dikarya</taxon>
        <taxon>Ascomycota</taxon>
        <taxon>Pezizomycotina</taxon>
        <taxon>Sordariomycetes</taxon>
        <taxon>Hypocreomycetidae</taxon>
        <taxon>Hypocreales</taxon>
        <taxon>Nectriaceae</taxon>
        <taxon>Fusarium</taxon>
        <taxon>Fusarium tricinctum species complex</taxon>
    </lineage>
</organism>
<accession>A0A9P7H6M6</accession>
<evidence type="ECO:0000256" key="1">
    <source>
        <dbReference type="SAM" id="MobiDB-lite"/>
    </source>
</evidence>
<evidence type="ECO:0000313" key="3">
    <source>
        <dbReference type="Proteomes" id="UP000782241"/>
    </source>
</evidence>
<sequence length="158" mass="17378">MYDDVMVQLLYKASVLRLGLVLRPVDISDSVVCSQAQADHSTGNPTTINKPPPTVLDILQIDSLDHEAKGDHSSSTASNKERRSSTGCKPGRGEERDLRGRQSCKHLLSFSIMFQRNALDSCLDIILDIHMSVNHVVQDRPCNVRSIEAGCGGQSWSM</sequence>
<dbReference type="EMBL" id="JAGPUO010000012">
    <property type="protein sequence ID" value="KAG5659407.1"/>
    <property type="molecule type" value="Genomic_DNA"/>
</dbReference>
<comment type="caution">
    <text evidence="2">The sequence shown here is derived from an EMBL/GenBank/DDBJ whole genome shotgun (WGS) entry which is preliminary data.</text>
</comment>
<keyword evidence="3" id="KW-1185">Reference proteome</keyword>
<gene>
    <name evidence="2" type="ORF">KAF25_000609</name>
</gene>
<protein>
    <submittedName>
        <fullName evidence="2">Uncharacterized protein</fullName>
    </submittedName>
</protein>
<name>A0A9P7H6M6_9HYPO</name>
<dbReference type="Proteomes" id="UP000782241">
    <property type="component" value="Unassembled WGS sequence"/>
</dbReference>
<dbReference type="AlphaFoldDB" id="A0A9P7H6M6"/>
<proteinExistence type="predicted"/>